<dbReference type="Gene3D" id="3.30.1330.30">
    <property type="match status" value="1"/>
</dbReference>
<organism evidence="2 3">
    <name type="scientific">Candidatus Caccovicinus merdipullorum</name>
    <dbReference type="NCBI Taxonomy" id="2840724"/>
    <lineage>
        <taxon>Bacteria</taxon>
        <taxon>Bacillati</taxon>
        <taxon>Bacillota</taxon>
        <taxon>Clostridia</taxon>
        <taxon>Eubacteriales</taxon>
        <taxon>Candidatus Caccovicinus</taxon>
    </lineage>
</organism>
<proteinExistence type="predicted"/>
<dbReference type="EMBL" id="DVKS01000119">
    <property type="protein sequence ID" value="HIT41817.1"/>
    <property type="molecule type" value="Genomic_DNA"/>
</dbReference>
<comment type="caution">
    <text evidence="2">The sequence shown here is derived from an EMBL/GenBank/DDBJ whole genome shotgun (WGS) entry which is preliminary data.</text>
</comment>
<name>A0A9D1KGQ6_9FIRM</name>
<feature type="domain" description="Ribosomal protein eL8/eL30/eS12/Gadd45" evidence="1">
    <location>
        <begin position="6"/>
        <end position="91"/>
    </location>
</feature>
<dbReference type="InterPro" id="IPR029064">
    <property type="entry name" value="Ribosomal_eL30-like_sf"/>
</dbReference>
<dbReference type="Proteomes" id="UP000886860">
    <property type="component" value="Unassembled WGS sequence"/>
</dbReference>
<accession>A0A9D1KGQ6</accession>
<dbReference type="AlphaFoldDB" id="A0A9D1KGQ6"/>
<dbReference type="Pfam" id="PF01248">
    <property type="entry name" value="Ribosomal_L7Ae"/>
    <property type="match status" value="1"/>
</dbReference>
<dbReference type="SUPFAM" id="SSF55315">
    <property type="entry name" value="L30e-like"/>
    <property type="match status" value="1"/>
</dbReference>
<reference evidence="2" key="1">
    <citation type="submission" date="2020-10" db="EMBL/GenBank/DDBJ databases">
        <authorList>
            <person name="Gilroy R."/>
        </authorList>
    </citation>
    <scope>NUCLEOTIDE SEQUENCE</scope>
    <source>
        <strain evidence="2">CHK123-3438</strain>
    </source>
</reference>
<reference evidence="2" key="2">
    <citation type="journal article" date="2021" name="PeerJ">
        <title>Extensive microbial diversity within the chicken gut microbiome revealed by metagenomics and culture.</title>
        <authorList>
            <person name="Gilroy R."/>
            <person name="Ravi A."/>
            <person name="Getino M."/>
            <person name="Pursley I."/>
            <person name="Horton D.L."/>
            <person name="Alikhan N.F."/>
            <person name="Baker D."/>
            <person name="Gharbi K."/>
            <person name="Hall N."/>
            <person name="Watson M."/>
            <person name="Adriaenssens E.M."/>
            <person name="Foster-Nyarko E."/>
            <person name="Jarju S."/>
            <person name="Secka A."/>
            <person name="Antonio M."/>
            <person name="Oren A."/>
            <person name="Chaudhuri R.R."/>
            <person name="La Ragione R."/>
            <person name="Hildebrand F."/>
            <person name="Pallen M.J."/>
        </authorList>
    </citation>
    <scope>NUCLEOTIDE SEQUENCE</scope>
    <source>
        <strain evidence="2">CHK123-3438</strain>
    </source>
</reference>
<dbReference type="InterPro" id="IPR004038">
    <property type="entry name" value="Ribosomal_eL8/eL30/eS12/Gad45"/>
</dbReference>
<protein>
    <submittedName>
        <fullName evidence="2">Ribosomal L7Ae/L30e/S12e/Gadd45 family protein</fullName>
    </submittedName>
</protein>
<evidence type="ECO:0000313" key="3">
    <source>
        <dbReference type="Proteomes" id="UP000886860"/>
    </source>
</evidence>
<sequence>MDSKQKVLNMIGLATRAGKVKSGEFSTEKSVKSGRARLVIVAEDASENTRKMFENMCRYHHVSVSFFGSKEELGRAMGKEMRASLAVEDQNLAQAIGKQMTINGGSEV</sequence>
<evidence type="ECO:0000259" key="1">
    <source>
        <dbReference type="Pfam" id="PF01248"/>
    </source>
</evidence>
<gene>
    <name evidence="2" type="ORF">IAB60_06935</name>
</gene>
<evidence type="ECO:0000313" key="2">
    <source>
        <dbReference type="EMBL" id="HIT41817.1"/>
    </source>
</evidence>